<evidence type="ECO:0000256" key="1">
    <source>
        <dbReference type="ARBA" id="ARBA00022553"/>
    </source>
</evidence>
<evidence type="ECO:0000259" key="4">
    <source>
        <dbReference type="PROSITE" id="PS50110"/>
    </source>
</evidence>
<comment type="caution">
    <text evidence="5">The sequence shown here is derived from an EMBL/GenBank/DDBJ whole genome shotgun (WGS) entry which is preliminary data.</text>
</comment>
<protein>
    <submittedName>
        <fullName evidence="5">Response regulator</fullName>
    </submittedName>
</protein>
<dbReference type="InterPro" id="IPR011006">
    <property type="entry name" value="CheY-like_superfamily"/>
</dbReference>
<evidence type="ECO:0000313" key="6">
    <source>
        <dbReference type="Proteomes" id="UP001333818"/>
    </source>
</evidence>
<feature type="coiled-coil region" evidence="3">
    <location>
        <begin position="191"/>
        <end position="225"/>
    </location>
</feature>
<proteinExistence type="predicted"/>
<keyword evidence="3" id="KW-0175">Coiled coil</keyword>
<keyword evidence="6" id="KW-1185">Reference proteome</keyword>
<feature type="domain" description="Response regulatory" evidence="4">
    <location>
        <begin position="5"/>
        <end position="120"/>
    </location>
</feature>
<dbReference type="Gene3D" id="3.40.50.2300">
    <property type="match status" value="1"/>
</dbReference>
<accession>A0AAW9Q0E0</accession>
<evidence type="ECO:0000256" key="3">
    <source>
        <dbReference type="SAM" id="Coils"/>
    </source>
</evidence>
<gene>
    <name evidence="5" type="ORF">V2H45_17890</name>
</gene>
<dbReference type="InterPro" id="IPR050595">
    <property type="entry name" value="Bact_response_regulator"/>
</dbReference>
<dbReference type="PANTHER" id="PTHR44591">
    <property type="entry name" value="STRESS RESPONSE REGULATOR PROTEIN 1"/>
    <property type="match status" value="1"/>
</dbReference>
<feature type="modified residue" description="4-aspartylphosphate" evidence="2">
    <location>
        <position position="53"/>
    </location>
</feature>
<dbReference type="PANTHER" id="PTHR44591:SF23">
    <property type="entry name" value="CHEY SUBFAMILY"/>
    <property type="match status" value="1"/>
</dbReference>
<dbReference type="SUPFAM" id="SSF52172">
    <property type="entry name" value="CheY-like"/>
    <property type="match status" value="1"/>
</dbReference>
<reference evidence="5" key="1">
    <citation type="submission" date="2024-01" db="EMBL/GenBank/DDBJ databases">
        <title>Bank of Algae and Cyanobacteria of the Azores (BACA) strain genomes.</title>
        <authorList>
            <person name="Luz R."/>
            <person name="Cordeiro R."/>
            <person name="Fonseca A."/>
            <person name="Goncalves V."/>
        </authorList>
    </citation>
    <scope>NUCLEOTIDE SEQUENCE</scope>
    <source>
        <strain evidence="5">BACA0141</strain>
    </source>
</reference>
<dbReference type="InterPro" id="IPR001789">
    <property type="entry name" value="Sig_transdc_resp-reg_receiver"/>
</dbReference>
<name>A0AAW9Q0E0_9CYAN</name>
<keyword evidence="1 2" id="KW-0597">Phosphoprotein</keyword>
<dbReference type="SMART" id="SM00448">
    <property type="entry name" value="REC"/>
    <property type="match status" value="1"/>
</dbReference>
<dbReference type="Proteomes" id="UP001333818">
    <property type="component" value="Unassembled WGS sequence"/>
</dbReference>
<dbReference type="RefSeq" id="WP_330485050.1">
    <property type="nucleotide sequence ID" value="NZ_JAZBJZ010000085.1"/>
</dbReference>
<dbReference type="EMBL" id="JAZBJZ010000085">
    <property type="protein sequence ID" value="MEE3718616.1"/>
    <property type="molecule type" value="Genomic_DNA"/>
</dbReference>
<sequence>MTAQKILVIDDSIMIRKMVKSILADKYEVLEANDGKTGLDAARRIFPDLILLDFVMPKYNGYQTLQAIRRVEGLQDTPVIMISGLKEQVAEHVPEPFVGFEFLEKPFEAEVLVSRIQSLLSESTPQSAAQVIQPVVSFSAPLPPPPLKERDVTKGGEEPTLQTVMAKLTSTETLLVQGIENLVQREVVARINALSDRVDKQDAVVASLEQRLDRIQQLIEHQNKGLMVILKEIKALHAAR</sequence>
<dbReference type="AlphaFoldDB" id="A0AAW9Q0E0"/>
<dbReference type="PROSITE" id="PS50110">
    <property type="entry name" value="RESPONSE_REGULATORY"/>
    <property type="match status" value="1"/>
</dbReference>
<dbReference type="GO" id="GO:0000160">
    <property type="term" value="P:phosphorelay signal transduction system"/>
    <property type="evidence" value="ECO:0007669"/>
    <property type="project" value="InterPro"/>
</dbReference>
<evidence type="ECO:0000313" key="5">
    <source>
        <dbReference type="EMBL" id="MEE3718616.1"/>
    </source>
</evidence>
<dbReference type="Pfam" id="PF00072">
    <property type="entry name" value="Response_reg"/>
    <property type="match status" value="1"/>
</dbReference>
<evidence type="ECO:0000256" key="2">
    <source>
        <dbReference type="PROSITE-ProRule" id="PRU00169"/>
    </source>
</evidence>
<organism evidence="5 6">
    <name type="scientific">Tumidithrix elongata BACA0141</name>
    <dbReference type="NCBI Taxonomy" id="2716417"/>
    <lineage>
        <taxon>Bacteria</taxon>
        <taxon>Bacillati</taxon>
        <taxon>Cyanobacteriota</taxon>
        <taxon>Cyanophyceae</taxon>
        <taxon>Pseudanabaenales</taxon>
        <taxon>Pseudanabaenaceae</taxon>
        <taxon>Tumidithrix</taxon>
        <taxon>Tumidithrix elongata</taxon>
    </lineage>
</organism>